<dbReference type="AlphaFoldDB" id="A0A2K3JS87"/>
<dbReference type="Proteomes" id="UP000236291">
    <property type="component" value="Unassembled WGS sequence"/>
</dbReference>
<evidence type="ECO:0000313" key="1">
    <source>
        <dbReference type="EMBL" id="PNX56897.1"/>
    </source>
</evidence>
<name>A0A2K3JS87_TRIPR</name>
<protein>
    <submittedName>
        <fullName evidence="1">Uncharacterized protein</fullName>
    </submittedName>
</protein>
<comment type="caution">
    <text evidence="1">The sequence shown here is derived from an EMBL/GenBank/DDBJ whole genome shotgun (WGS) entry which is preliminary data.</text>
</comment>
<dbReference type="EMBL" id="ASHM01075449">
    <property type="protein sequence ID" value="PNX56897.1"/>
    <property type="molecule type" value="Genomic_DNA"/>
</dbReference>
<evidence type="ECO:0000313" key="2">
    <source>
        <dbReference type="Proteomes" id="UP000236291"/>
    </source>
</evidence>
<reference evidence="1 2" key="2">
    <citation type="journal article" date="2017" name="Front. Plant Sci.">
        <title>Gene Classification and Mining of Molecular Markers Useful in Red Clover (Trifolium pratense) Breeding.</title>
        <authorList>
            <person name="Istvanek J."/>
            <person name="Dluhosova J."/>
            <person name="Dluhos P."/>
            <person name="Patkova L."/>
            <person name="Nedelnik J."/>
            <person name="Repkova J."/>
        </authorList>
    </citation>
    <scope>NUCLEOTIDE SEQUENCE [LARGE SCALE GENOMIC DNA]</scope>
    <source>
        <strain evidence="2">cv. Tatra</strain>
        <tissue evidence="1">Young leaves</tissue>
    </source>
</reference>
<proteinExistence type="predicted"/>
<accession>A0A2K3JS87</accession>
<organism evidence="1 2">
    <name type="scientific">Trifolium pratense</name>
    <name type="common">Red clover</name>
    <dbReference type="NCBI Taxonomy" id="57577"/>
    <lineage>
        <taxon>Eukaryota</taxon>
        <taxon>Viridiplantae</taxon>
        <taxon>Streptophyta</taxon>
        <taxon>Embryophyta</taxon>
        <taxon>Tracheophyta</taxon>
        <taxon>Spermatophyta</taxon>
        <taxon>Magnoliopsida</taxon>
        <taxon>eudicotyledons</taxon>
        <taxon>Gunneridae</taxon>
        <taxon>Pentapetalae</taxon>
        <taxon>rosids</taxon>
        <taxon>fabids</taxon>
        <taxon>Fabales</taxon>
        <taxon>Fabaceae</taxon>
        <taxon>Papilionoideae</taxon>
        <taxon>50 kb inversion clade</taxon>
        <taxon>NPAAA clade</taxon>
        <taxon>Hologalegina</taxon>
        <taxon>IRL clade</taxon>
        <taxon>Trifolieae</taxon>
        <taxon>Trifolium</taxon>
    </lineage>
</organism>
<gene>
    <name evidence="1" type="ORF">L195_g050118</name>
</gene>
<sequence length="77" mass="8817">MVTVRNRIIAEEPYGIQYEQIMAPHLLLQFGSLLRSTAPNILMSAVMVPLLWERMKMKAYEVSIKVSYKLGFDGISK</sequence>
<reference evidence="1 2" key="1">
    <citation type="journal article" date="2014" name="Am. J. Bot.">
        <title>Genome assembly and annotation for red clover (Trifolium pratense; Fabaceae).</title>
        <authorList>
            <person name="Istvanek J."/>
            <person name="Jaros M."/>
            <person name="Krenek A."/>
            <person name="Repkova J."/>
        </authorList>
    </citation>
    <scope>NUCLEOTIDE SEQUENCE [LARGE SCALE GENOMIC DNA]</scope>
    <source>
        <strain evidence="2">cv. Tatra</strain>
        <tissue evidence="1">Young leaves</tissue>
    </source>
</reference>